<dbReference type="InterPro" id="IPR031841">
    <property type="entry name" value="Endopep_inhib"/>
</dbReference>
<dbReference type="OrthoDB" id="2466213at2"/>
<sequence length="183" mass="20836">MDELRMFKQFISSAEHVWTQIASSPTGKSVYTVNGVDYTPLPEKYNSKRKISRIFRRYWGKQLTDAMMRNLQLRILKGKLCIPYGGIPPFPTTVQSLQVRAIQPNQRVVQAILVGKGKKITVDYRLIKTGNSTSFTIMKRSGRQLDQRFRPATPVAAQPKPYIHPKAAPQAKPRGRKKLLNTP</sequence>
<organism evidence="2 3">
    <name type="scientific">Brevibacillus reuszeri</name>
    <dbReference type="NCBI Taxonomy" id="54915"/>
    <lineage>
        <taxon>Bacteria</taxon>
        <taxon>Bacillati</taxon>
        <taxon>Bacillota</taxon>
        <taxon>Bacilli</taxon>
        <taxon>Bacillales</taxon>
        <taxon>Paenibacillaceae</taxon>
        <taxon>Brevibacillus</taxon>
    </lineage>
</organism>
<dbReference type="RefSeq" id="WP_049740366.1">
    <property type="nucleotide sequence ID" value="NZ_BJON01000002.1"/>
</dbReference>
<dbReference type="Pfam" id="PF16800">
    <property type="entry name" value="Endopep_inhib"/>
    <property type="match status" value="1"/>
</dbReference>
<name>A0A0K9YRI7_9BACL</name>
<dbReference type="Proteomes" id="UP000036834">
    <property type="component" value="Unassembled WGS sequence"/>
</dbReference>
<evidence type="ECO:0000256" key="1">
    <source>
        <dbReference type="SAM" id="MobiDB-lite"/>
    </source>
</evidence>
<gene>
    <name evidence="2" type="ORF">ADS79_21255</name>
</gene>
<accession>A0A0K9YRI7</accession>
<dbReference type="AlphaFoldDB" id="A0A0K9YRI7"/>
<feature type="compositionally biased region" description="Basic residues" evidence="1">
    <location>
        <begin position="173"/>
        <end position="183"/>
    </location>
</feature>
<dbReference type="EMBL" id="LGIQ01000009">
    <property type="protein sequence ID" value="KNB71333.1"/>
    <property type="molecule type" value="Genomic_DNA"/>
</dbReference>
<evidence type="ECO:0000313" key="2">
    <source>
        <dbReference type="EMBL" id="KNB71333.1"/>
    </source>
</evidence>
<proteinExistence type="predicted"/>
<reference evidence="3" key="1">
    <citation type="submission" date="2015-07" db="EMBL/GenBank/DDBJ databases">
        <title>Genome sequencing project for genomic taxonomy and phylogenomics of Bacillus-like bacteria.</title>
        <authorList>
            <person name="Liu B."/>
            <person name="Wang J."/>
            <person name="Zhu Y."/>
            <person name="Liu G."/>
            <person name="Chen Q."/>
            <person name="Chen Z."/>
            <person name="Lan J."/>
            <person name="Che J."/>
            <person name="Ge C."/>
            <person name="Shi H."/>
            <person name="Pan Z."/>
            <person name="Liu X."/>
        </authorList>
    </citation>
    <scope>NUCLEOTIDE SEQUENCE [LARGE SCALE GENOMIC DNA]</scope>
    <source>
        <strain evidence="3">DSM 9887</strain>
    </source>
</reference>
<feature type="region of interest" description="Disordered" evidence="1">
    <location>
        <begin position="153"/>
        <end position="183"/>
    </location>
</feature>
<comment type="caution">
    <text evidence="2">The sequence shown here is derived from an EMBL/GenBank/DDBJ whole genome shotgun (WGS) entry which is preliminary data.</text>
</comment>
<protein>
    <submittedName>
        <fullName evidence="2">Uncharacterized protein</fullName>
    </submittedName>
</protein>
<dbReference type="PATRIC" id="fig|54915.3.peg.3381"/>
<evidence type="ECO:0000313" key="3">
    <source>
        <dbReference type="Proteomes" id="UP000036834"/>
    </source>
</evidence>